<gene>
    <name evidence="2" type="ORF">E2562_023509</name>
</gene>
<comment type="caution">
    <text evidence="2">The sequence shown here is derived from an EMBL/GenBank/DDBJ whole genome shotgun (WGS) entry which is preliminary data.</text>
</comment>
<reference evidence="2 3" key="1">
    <citation type="submission" date="2019-11" db="EMBL/GenBank/DDBJ databases">
        <title>Whole genome sequence of Oryza granulata.</title>
        <authorList>
            <person name="Li W."/>
        </authorList>
    </citation>
    <scope>NUCLEOTIDE SEQUENCE [LARGE SCALE GENOMIC DNA]</scope>
    <source>
        <strain evidence="3">cv. Menghai</strain>
        <tissue evidence="2">Leaf</tissue>
    </source>
</reference>
<evidence type="ECO:0000256" key="1">
    <source>
        <dbReference type="SAM" id="MobiDB-lite"/>
    </source>
</evidence>
<name>A0A6G1BZW9_9ORYZ</name>
<proteinExistence type="predicted"/>
<dbReference type="EMBL" id="SPHZ02000011">
    <property type="protein sequence ID" value="KAF0893257.1"/>
    <property type="molecule type" value="Genomic_DNA"/>
</dbReference>
<feature type="non-terminal residue" evidence="2">
    <location>
        <position position="61"/>
    </location>
</feature>
<evidence type="ECO:0000313" key="3">
    <source>
        <dbReference type="Proteomes" id="UP000479710"/>
    </source>
</evidence>
<accession>A0A6G1BZW9</accession>
<sequence length="61" mass="6959">MLRQTISFLCYMDKSPSSKAAAKWKRLHRGAHPQRQVRRWRPPPQGPKLPNGNRAHGGAKT</sequence>
<keyword evidence="3" id="KW-1185">Reference proteome</keyword>
<evidence type="ECO:0000313" key="2">
    <source>
        <dbReference type="EMBL" id="KAF0893257.1"/>
    </source>
</evidence>
<feature type="region of interest" description="Disordered" evidence="1">
    <location>
        <begin position="25"/>
        <end position="61"/>
    </location>
</feature>
<protein>
    <submittedName>
        <fullName evidence="2">Uncharacterized protein</fullName>
    </submittedName>
</protein>
<dbReference type="Proteomes" id="UP000479710">
    <property type="component" value="Unassembled WGS sequence"/>
</dbReference>
<organism evidence="2 3">
    <name type="scientific">Oryza meyeriana var. granulata</name>
    <dbReference type="NCBI Taxonomy" id="110450"/>
    <lineage>
        <taxon>Eukaryota</taxon>
        <taxon>Viridiplantae</taxon>
        <taxon>Streptophyta</taxon>
        <taxon>Embryophyta</taxon>
        <taxon>Tracheophyta</taxon>
        <taxon>Spermatophyta</taxon>
        <taxon>Magnoliopsida</taxon>
        <taxon>Liliopsida</taxon>
        <taxon>Poales</taxon>
        <taxon>Poaceae</taxon>
        <taxon>BOP clade</taxon>
        <taxon>Oryzoideae</taxon>
        <taxon>Oryzeae</taxon>
        <taxon>Oryzinae</taxon>
        <taxon>Oryza</taxon>
        <taxon>Oryza meyeriana</taxon>
    </lineage>
</organism>
<feature type="compositionally biased region" description="Basic residues" evidence="1">
    <location>
        <begin position="25"/>
        <end position="41"/>
    </location>
</feature>
<dbReference type="AlphaFoldDB" id="A0A6G1BZW9"/>